<sequence length="127" mass="15208">MVARETTSIILVDHFLYVITNRQMSNLKENEHYKEFIHICLETFRLLRENASAIFGLLYLCIYQQMPLLNSIQNLNYIRQALFLTDKPCEMHMALNTYRKKIELARNDTRRFLDWIAHSLVHKPVHN</sequence>
<dbReference type="EMBL" id="CAJOBA010081494">
    <property type="protein sequence ID" value="CAF4443705.1"/>
    <property type="molecule type" value="Genomic_DNA"/>
</dbReference>
<evidence type="ECO:0000313" key="2">
    <source>
        <dbReference type="EMBL" id="CAF4443705.1"/>
    </source>
</evidence>
<dbReference type="Proteomes" id="UP000682733">
    <property type="component" value="Unassembled WGS sequence"/>
</dbReference>
<organism evidence="1 3">
    <name type="scientific">Didymodactylos carnosus</name>
    <dbReference type="NCBI Taxonomy" id="1234261"/>
    <lineage>
        <taxon>Eukaryota</taxon>
        <taxon>Metazoa</taxon>
        <taxon>Spiralia</taxon>
        <taxon>Gnathifera</taxon>
        <taxon>Rotifera</taxon>
        <taxon>Eurotatoria</taxon>
        <taxon>Bdelloidea</taxon>
        <taxon>Philodinida</taxon>
        <taxon>Philodinidae</taxon>
        <taxon>Didymodactylos</taxon>
    </lineage>
</organism>
<dbReference type="SUPFAM" id="SSF56112">
    <property type="entry name" value="Protein kinase-like (PK-like)"/>
    <property type="match status" value="1"/>
</dbReference>
<dbReference type="InterPro" id="IPR036940">
    <property type="entry name" value="PI3/4_kinase_cat_sf"/>
</dbReference>
<dbReference type="Proteomes" id="UP000677228">
    <property type="component" value="Unassembled WGS sequence"/>
</dbReference>
<comment type="caution">
    <text evidence="1">The sequence shown here is derived from an EMBL/GenBank/DDBJ whole genome shotgun (WGS) entry which is preliminary data.</text>
</comment>
<dbReference type="AlphaFoldDB" id="A0A8S2G4B6"/>
<protein>
    <submittedName>
        <fullName evidence="1">Uncharacterized protein</fullName>
    </submittedName>
</protein>
<proteinExistence type="predicted"/>
<gene>
    <name evidence="1" type="ORF">OVA965_LOCUS43299</name>
    <name evidence="2" type="ORF">TMI583_LOCUS45502</name>
</gene>
<evidence type="ECO:0000313" key="3">
    <source>
        <dbReference type="Proteomes" id="UP000677228"/>
    </source>
</evidence>
<accession>A0A8S2G4B6</accession>
<dbReference type="Gene3D" id="1.10.1070.11">
    <property type="entry name" value="Phosphatidylinositol 3-/4-kinase, catalytic domain"/>
    <property type="match status" value="1"/>
</dbReference>
<name>A0A8S2G4B6_9BILA</name>
<dbReference type="EMBL" id="CAJNOK010056480">
    <property type="protein sequence ID" value="CAF1623034.1"/>
    <property type="molecule type" value="Genomic_DNA"/>
</dbReference>
<dbReference type="InterPro" id="IPR011009">
    <property type="entry name" value="Kinase-like_dom_sf"/>
</dbReference>
<reference evidence="1" key="1">
    <citation type="submission" date="2021-02" db="EMBL/GenBank/DDBJ databases">
        <authorList>
            <person name="Nowell W R."/>
        </authorList>
    </citation>
    <scope>NUCLEOTIDE SEQUENCE</scope>
</reference>
<evidence type="ECO:0000313" key="1">
    <source>
        <dbReference type="EMBL" id="CAF1623034.1"/>
    </source>
</evidence>